<reference evidence="3" key="1">
    <citation type="submission" date="2022-07" db="EMBL/GenBank/DDBJ databases">
        <title>Fungi with potential for degradation of polypropylene.</title>
        <authorList>
            <person name="Gostincar C."/>
        </authorList>
    </citation>
    <scope>NUCLEOTIDE SEQUENCE</scope>
    <source>
        <strain evidence="3">EXF-13287</strain>
    </source>
</reference>
<organism evidence="3 4">
    <name type="scientific">Coniochaeta hoffmannii</name>
    <dbReference type="NCBI Taxonomy" id="91930"/>
    <lineage>
        <taxon>Eukaryota</taxon>
        <taxon>Fungi</taxon>
        <taxon>Dikarya</taxon>
        <taxon>Ascomycota</taxon>
        <taxon>Pezizomycotina</taxon>
        <taxon>Sordariomycetes</taxon>
        <taxon>Sordariomycetidae</taxon>
        <taxon>Coniochaetales</taxon>
        <taxon>Coniochaetaceae</taxon>
        <taxon>Coniochaeta</taxon>
    </lineage>
</organism>
<dbReference type="PANTHER" id="PTHR16861">
    <property type="entry name" value="GLYCOPROTEIN 38"/>
    <property type="match status" value="1"/>
</dbReference>
<comment type="caution">
    <text evidence="3">The sequence shown here is derived from an EMBL/GenBank/DDBJ whole genome shotgun (WGS) entry which is preliminary data.</text>
</comment>
<feature type="region of interest" description="Disordered" evidence="1">
    <location>
        <begin position="286"/>
        <end position="329"/>
    </location>
</feature>
<evidence type="ECO:0000313" key="3">
    <source>
        <dbReference type="EMBL" id="KAJ9162052.1"/>
    </source>
</evidence>
<feature type="region of interest" description="Disordered" evidence="1">
    <location>
        <begin position="389"/>
        <end position="409"/>
    </location>
</feature>
<dbReference type="PANTHER" id="PTHR16861:SF4">
    <property type="entry name" value="SH3 DOMAIN PROTEIN (AFU_ORTHOLOGUE AFUA_1G13610)"/>
    <property type="match status" value="1"/>
</dbReference>
<feature type="compositionally biased region" description="Polar residues" evidence="1">
    <location>
        <begin position="289"/>
        <end position="300"/>
    </location>
</feature>
<feature type="transmembrane region" description="Helical" evidence="2">
    <location>
        <begin position="260"/>
        <end position="281"/>
    </location>
</feature>
<evidence type="ECO:0000256" key="2">
    <source>
        <dbReference type="SAM" id="Phobius"/>
    </source>
</evidence>
<keyword evidence="2" id="KW-0812">Transmembrane</keyword>
<evidence type="ECO:0000256" key="1">
    <source>
        <dbReference type="SAM" id="MobiDB-lite"/>
    </source>
</evidence>
<name>A0AA38VNU9_9PEZI</name>
<proteinExistence type="predicted"/>
<protein>
    <recommendedName>
        <fullName evidence="5">LPXTG-domain-containing protein</fullName>
    </recommendedName>
</protein>
<dbReference type="EMBL" id="JANBVN010000015">
    <property type="protein sequence ID" value="KAJ9162052.1"/>
    <property type="molecule type" value="Genomic_DNA"/>
</dbReference>
<dbReference type="Proteomes" id="UP001174691">
    <property type="component" value="Unassembled WGS sequence"/>
</dbReference>
<keyword evidence="2" id="KW-1133">Transmembrane helix</keyword>
<accession>A0AA38VNU9</accession>
<dbReference type="AlphaFoldDB" id="A0AA38VNU9"/>
<keyword evidence="4" id="KW-1185">Reference proteome</keyword>
<evidence type="ECO:0008006" key="5">
    <source>
        <dbReference type="Google" id="ProtNLM"/>
    </source>
</evidence>
<feature type="compositionally biased region" description="Low complexity" evidence="1">
    <location>
        <begin position="194"/>
        <end position="241"/>
    </location>
</feature>
<evidence type="ECO:0000313" key="4">
    <source>
        <dbReference type="Proteomes" id="UP001174691"/>
    </source>
</evidence>
<feature type="region of interest" description="Disordered" evidence="1">
    <location>
        <begin position="192"/>
        <end position="252"/>
    </location>
</feature>
<gene>
    <name evidence="3" type="ORF">NKR19_g1591</name>
</gene>
<keyword evidence="2" id="KW-0472">Membrane</keyword>
<sequence>MTTPSPRTLLGPLTTTWTAPPICAYAMALCDTCTSVWQGQTCNPVSNAHDFTDCWPPRSGDQSHYDPGVMMGWGLYSPGIACPAGYSTAALATAGGASGWGVEYSMLAGETAVACCPSGFSISWVSASNTLAQTCVVTATSTSFVTVQCDSGTFVEFSAVTVPNTVSDKVLSSYVLFAPLYQLNFKASDVPAKTTTTSTTPTSSLTSTPLTLPTTGIPSPTSSSASSAPTSTSASSTTPGTNVPASTPDPSGGLSAGAKAGIGVGVALGTLLLVALAFLFFRQRKRKQNATTTPTDSSAAGTGAGVLNEKAARSARPQAELSNDEVRELDGRPVAAELPTRLPSDRIPPGRRGPLFRRSDQTWIVSPTDGTFEGGDGIVSPVEPHGDAVFELEGDTTPRSSAFESRRIR</sequence>